<sequence>MPPASSVPMEKRPRMVDKLASVRGFFNAENVRKVTNNSALAAYFLPSTDAHNSEYLAEYDFRVKFLSNFSGSNAQVVITPKKALLWTDGRYYVQANRQLSKEWEMKTMNEPDSITVTEFLISELRRGDFVGFDPTLLSFDSAETMRKKLKGVGIHLVAVDGNLVDPIWANRPSLGHKKVTVLTKQEHGKETSVKIKELREKLVKKKCTAAIYTVLDDIVWLLNIRGFDITYNPLVYSYLLVTAEKVVLFIDESKLDETSTKHLIDSKVDIQPYESTFEYLKNWNSTTPDQRIHLSPATNYAIGSIFGVDNIVTDTSFAQIAKAQKNDIEMEGMRQSHIRDSAALVEFLVWFENEMLAGNEYSEIELAKRLDTIRSRQEKYVDLSFSTISAFGDHAALPHYHPEGEDGQRKANSKNVYLVDSGAHYRDGTTDVTRTVWYTNPSSEFIKSNSLVLKGHISLAQTVFPSGIMGGRLDTLSRHALWQQGLDFSHGTGHGVGHFLNVHEGPIGIGISTAAARPGGELKVGQVITIEPGYYLPGSYGIRIENCYETVKTSVPSGADNFLGFKTLTLVPIQTSIIDKSIFTESEINWLNEYHSEVLEKTGKQLLKNGKTREYEWLKTACKHI</sequence>
<evidence type="ECO:0000259" key="5">
    <source>
        <dbReference type="Pfam" id="PF01321"/>
    </source>
</evidence>
<gene>
    <name evidence="7" type="ORF">CAMP_LOCUS2729</name>
</gene>
<dbReference type="Pfam" id="PF16188">
    <property type="entry name" value="Peptidase_M24_C"/>
    <property type="match status" value="1"/>
</dbReference>
<feature type="domain" description="Peptidase M24" evidence="4">
    <location>
        <begin position="331"/>
        <end position="548"/>
    </location>
</feature>
<dbReference type="AlphaFoldDB" id="A0A9P1MUF1"/>
<dbReference type="SUPFAM" id="SSF55920">
    <property type="entry name" value="Creatinase/aminopeptidase"/>
    <property type="match status" value="1"/>
</dbReference>
<dbReference type="Pfam" id="PF01321">
    <property type="entry name" value="Creatinase_N"/>
    <property type="match status" value="1"/>
</dbReference>
<evidence type="ECO:0000313" key="8">
    <source>
        <dbReference type="Proteomes" id="UP001152747"/>
    </source>
</evidence>
<dbReference type="InterPro" id="IPR050422">
    <property type="entry name" value="X-Pro_aminopeptidase_P"/>
</dbReference>
<dbReference type="CDD" id="cd01085">
    <property type="entry name" value="APP"/>
    <property type="match status" value="1"/>
</dbReference>
<dbReference type="Gene3D" id="3.90.230.10">
    <property type="entry name" value="Creatinase/methionine aminopeptidase superfamily"/>
    <property type="match status" value="1"/>
</dbReference>
<keyword evidence="8" id="KW-1185">Reference proteome</keyword>
<dbReference type="SUPFAM" id="SSF53092">
    <property type="entry name" value="Creatinase/prolidase N-terminal domain"/>
    <property type="match status" value="1"/>
</dbReference>
<dbReference type="InterPro" id="IPR036005">
    <property type="entry name" value="Creatinase/aminopeptidase-like"/>
</dbReference>
<dbReference type="GO" id="GO:0046872">
    <property type="term" value="F:metal ion binding"/>
    <property type="evidence" value="ECO:0007669"/>
    <property type="project" value="UniProtKB-KW"/>
</dbReference>
<accession>A0A9P1MUF1</accession>
<dbReference type="InterPro" id="IPR029149">
    <property type="entry name" value="Creatin/AminoP/Spt16_N"/>
</dbReference>
<evidence type="ECO:0000259" key="4">
    <source>
        <dbReference type="Pfam" id="PF00557"/>
    </source>
</evidence>
<dbReference type="FunFam" id="3.90.230.10:FF:000009">
    <property type="entry name" value="xaa-Pro aminopeptidase 2"/>
    <property type="match status" value="1"/>
</dbReference>
<dbReference type="InterPro" id="IPR000994">
    <property type="entry name" value="Pept_M24"/>
</dbReference>
<evidence type="ECO:0000313" key="7">
    <source>
        <dbReference type="EMBL" id="CAI5440092.1"/>
    </source>
</evidence>
<dbReference type="Proteomes" id="UP001152747">
    <property type="component" value="Unassembled WGS sequence"/>
</dbReference>
<dbReference type="GO" id="GO:0005737">
    <property type="term" value="C:cytoplasm"/>
    <property type="evidence" value="ECO:0007669"/>
    <property type="project" value="UniProtKB-ARBA"/>
</dbReference>
<dbReference type="InterPro" id="IPR033740">
    <property type="entry name" value="Pept_M24B"/>
</dbReference>
<dbReference type="Pfam" id="PF16189">
    <property type="entry name" value="Creatinase_N_2"/>
    <property type="match status" value="1"/>
</dbReference>
<dbReference type="Pfam" id="PF00557">
    <property type="entry name" value="Peptidase_M24"/>
    <property type="match status" value="1"/>
</dbReference>
<dbReference type="InterPro" id="IPR000587">
    <property type="entry name" value="Creatinase_N"/>
</dbReference>
<dbReference type="PANTHER" id="PTHR43763:SF6">
    <property type="entry name" value="XAA-PRO AMINOPEPTIDASE 1"/>
    <property type="match status" value="1"/>
</dbReference>
<name>A0A9P1MUF1_9PELO</name>
<evidence type="ECO:0008006" key="9">
    <source>
        <dbReference type="Google" id="ProtNLM"/>
    </source>
</evidence>
<dbReference type="GO" id="GO:0070006">
    <property type="term" value="F:metalloaminopeptidase activity"/>
    <property type="evidence" value="ECO:0007669"/>
    <property type="project" value="InterPro"/>
</dbReference>
<reference evidence="7" key="1">
    <citation type="submission" date="2022-11" db="EMBL/GenBank/DDBJ databases">
        <authorList>
            <person name="Kikuchi T."/>
        </authorList>
    </citation>
    <scope>NUCLEOTIDE SEQUENCE</scope>
    <source>
        <strain evidence="7">PS1010</strain>
    </source>
</reference>
<dbReference type="InterPro" id="IPR032416">
    <property type="entry name" value="Peptidase_M24_C"/>
</dbReference>
<proteinExistence type="inferred from homology"/>
<dbReference type="PANTHER" id="PTHR43763">
    <property type="entry name" value="XAA-PRO AMINOPEPTIDASE 1"/>
    <property type="match status" value="1"/>
</dbReference>
<dbReference type="Gene3D" id="3.40.350.10">
    <property type="entry name" value="Creatinase/prolidase N-terminal domain"/>
    <property type="match status" value="2"/>
</dbReference>
<evidence type="ECO:0000256" key="2">
    <source>
        <dbReference type="ARBA" id="ARBA00022723"/>
    </source>
</evidence>
<evidence type="ECO:0000259" key="6">
    <source>
        <dbReference type="Pfam" id="PF16188"/>
    </source>
</evidence>
<protein>
    <recommendedName>
        <fullName evidence="9">Aminopeptidase P N-terminal domain-containing protein</fullName>
    </recommendedName>
</protein>
<organism evidence="7 8">
    <name type="scientific">Caenorhabditis angaria</name>
    <dbReference type="NCBI Taxonomy" id="860376"/>
    <lineage>
        <taxon>Eukaryota</taxon>
        <taxon>Metazoa</taxon>
        <taxon>Ecdysozoa</taxon>
        <taxon>Nematoda</taxon>
        <taxon>Chromadorea</taxon>
        <taxon>Rhabditida</taxon>
        <taxon>Rhabditina</taxon>
        <taxon>Rhabditomorpha</taxon>
        <taxon>Rhabditoidea</taxon>
        <taxon>Rhabditidae</taxon>
        <taxon>Peloderinae</taxon>
        <taxon>Caenorhabditis</taxon>
    </lineage>
</organism>
<keyword evidence="2" id="KW-0479">Metal-binding</keyword>
<evidence type="ECO:0000256" key="1">
    <source>
        <dbReference type="ARBA" id="ARBA00008766"/>
    </source>
</evidence>
<comment type="similarity">
    <text evidence="1">Belongs to the peptidase M24B family.</text>
</comment>
<feature type="domain" description="Creatinase N-terminal" evidence="5">
    <location>
        <begin position="31"/>
        <end position="160"/>
    </location>
</feature>
<evidence type="ECO:0000256" key="3">
    <source>
        <dbReference type="ARBA" id="ARBA00022801"/>
    </source>
</evidence>
<feature type="domain" description="Peptidase M24 C-terminal" evidence="6">
    <location>
        <begin position="561"/>
        <end position="625"/>
    </location>
</feature>
<comment type="caution">
    <text evidence="7">The sequence shown here is derived from an EMBL/GenBank/DDBJ whole genome shotgun (WGS) entry which is preliminary data.</text>
</comment>
<keyword evidence="3" id="KW-0378">Hydrolase</keyword>
<dbReference type="EMBL" id="CANHGI010000001">
    <property type="protein sequence ID" value="CAI5440092.1"/>
    <property type="molecule type" value="Genomic_DNA"/>
</dbReference>
<dbReference type="OrthoDB" id="9995434at2759"/>